<dbReference type="InterPro" id="IPR003838">
    <property type="entry name" value="ABC3_permease_C"/>
</dbReference>
<reference evidence="9 10" key="1">
    <citation type="journal article" date="2014" name="Antonie Van Leeuwenhoek">
        <title>Hyphomonas beringensis sp. nov. and Hyphomonas chukchiensis sp. nov., isolated from surface seawater of the Bering Sea and Chukchi Sea.</title>
        <authorList>
            <person name="Li C."/>
            <person name="Lai Q."/>
            <person name="Li G."/>
            <person name="Dong C."/>
            <person name="Wang J."/>
            <person name="Liao Y."/>
            <person name="Shao Z."/>
        </authorList>
    </citation>
    <scope>NUCLEOTIDE SEQUENCE [LARGE SCALE GENOMIC DNA]</scope>
    <source>
        <strain evidence="9 10">PS728</strain>
    </source>
</reference>
<evidence type="ECO:0000256" key="1">
    <source>
        <dbReference type="ARBA" id="ARBA00004651"/>
    </source>
</evidence>
<evidence type="ECO:0000256" key="3">
    <source>
        <dbReference type="ARBA" id="ARBA00022692"/>
    </source>
</evidence>
<feature type="transmembrane region" description="Helical" evidence="6">
    <location>
        <begin position="292"/>
        <end position="316"/>
    </location>
</feature>
<evidence type="ECO:0000313" key="10">
    <source>
        <dbReference type="Proteomes" id="UP000027100"/>
    </source>
</evidence>
<accession>A0A062V8P9</accession>
<feature type="transmembrane region" description="Helical" evidence="6">
    <location>
        <begin position="337"/>
        <end position="368"/>
    </location>
</feature>
<dbReference type="Proteomes" id="UP000027100">
    <property type="component" value="Unassembled WGS sequence"/>
</dbReference>
<evidence type="ECO:0000256" key="6">
    <source>
        <dbReference type="SAM" id="Phobius"/>
    </source>
</evidence>
<comment type="caution">
    <text evidence="9">The sequence shown here is derived from an EMBL/GenBank/DDBJ whole genome shotgun (WGS) entry which is preliminary data.</text>
</comment>
<organism evidence="9 10">
    <name type="scientific">Hyphomonas polymorpha PS728</name>
    <dbReference type="NCBI Taxonomy" id="1280954"/>
    <lineage>
        <taxon>Bacteria</taxon>
        <taxon>Pseudomonadati</taxon>
        <taxon>Pseudomonadota</taxon>
        <taxon>Alphaproteobacteria</taxon>
        <taxon>Hyphomonadales</taxon>
        <taxon>Hyphomonadaceae</taxon>
        <taxon>Hyphomonas</taxon>
    </lineage>
</organism>
<protein>
    <submittedName>
        <fullName evidence="9">ABC transporter permease</fullName>
    </submittedName>
</protein>
<dbReference type="PANTHER" id="PTHR43738:SF2">
    <property type="entry name" value="ABC TRANSPORTER PERMEASE"/>
    <property type="match status" value="1"/>
</dbReference>
<gene>
    <name evidence="9" type="ORF">HPO_10120</name>
</gene>
<evidence type="ECO:0000256" key="4">
    <source>
        <dbReference type="ARBA" id="ARBA00022989"/>
    </source>
</evidence>
<feature type="domain" description="ABC3 transporter permease C-terminal" evidence="7">
    <location>
        <begin position="295"/>
        <end position="412"/>
    </location>
</feature>
<feature type="domain" description="MacB-like periplasmic core" evidence="8">
    <location>
        <begin position="20"/>
        <end position="208"/>
    </location>
</feature>
<keyword evidence="10" id="KW-1185">Reference proteome</keyword>
<dbReference type="Pfam" id="PF12704">
    <property type="entry name" value="MacB_PCD"/>
    <property type="match status" value="1"/>
</dbReference>
<name>A0A062V8P9_9PROT</name>
<sequence length="422" mass="44535">MTALFSLAWASLLNRKGSVILTIVAVALSVALFLGVEKARSGAREGFENTISGTDLIVGAPTGTVNLLLYSVFRMGSATAEVSWPTYRQIAERPDVAWAVPIALGDSHRGYRVMGTSTDYFQHYKYGGGQPLELAEGTIFDDLFDAVIGADVARELGYEIGTPLILTHGIGAADLGSGHENRPFRVSGILRSTGTPVDRTVHVSLEAITAIHVGWETGAKNPLADSIPTEMIRSFDLTPKTVTAIFVGLERKGTILTTRRQINTNRGEPLMAIIPGEALRELWGVTSIAERALLAVSGFVIAVGLVSILTSILTSLNERRREMSILRATGARPGHIFSLLVLESGLIGFMGALIGIVIVHGVFAAVAPMLQARCGVAFGAGGPGLLDLYVLGAVTLAALVIGAVPAVAAMRRSLADGLSVRL</sequence>
<keyword evidence="4 6" id="KW-1133">Transmembrane helix</keyword>
<evidence type="ECO:0000259" key="7">
    <source>
        <dbReference type="Pfam" id="PF02687"/>
    </source>
</evidence>
<keyword evidence="3 6" id="KW-0812">Transmembrane</keyword>
<evidence type="ECO:0000256" key="5">
    <source>
        <dbReference type="ARBA" id="ARBA00023136"/>
    </source>
</evidence>
<evidence type="ECO:0000256" key="2">
    <source>
        <dbReference type="ARBA" id="ARBA00022475"/>
    </source>
</evidence>
<dbReference type="EMBL" id="ARYM01000010">
    <property type="protein sequence ID" value="KCZ98561.1"/>
    <property type="molecule type" value="Genomic_DNA"/>
</dbReference>
<evidence type="ECO:0000313" key="9">
    <source>
        <dbReference type="EMBL" id="KCZ98561.1"/>
    </source>
</evidence>
<evidence type="ECO:0000259" key="8">
    <source>
        <dbReference type="Pfam" id="PF12704"/>
    </source>
</evidence>
<keyword evidence="2" id="KW-1003">Cell membrane</keyword>
<proteinExistence type="predicted"/>
<dbReference type="InterPro" id="IPR051125">
    <property type="entry name" value="ABC-4/HrtB_transporter"/>
</dbReference>
<dbReference type="RefSeq" id="WP_035597915.1">
    <property type="nucleotide sequence ID" value="NZ_ARYM01000010.1"/>
</dbReference>
<dbReference type="GO" id="GO:0005886">
    <property type="term" value="C:plasma membrane"/>
    <property type="evidence" value="ECO:0007669"/>
    <property type="project" value="UniProtKB-SubCell"/>
</dbReference>
<dbReference type="AlphaFoldDB" id="A0A062V8P9"/>
<keyword evidence="5 6" id="KW-0472">Membrane</keyword>
<dbReference type="InterPro" id="IPR025857">
    <property type="entry name" value="MacB_PCD"/>
</dbReference>
<dbReference type="PANTHER" id="PTHR43738">
    <property type="entry name" value="ABC TRANSPORTER, MEMBRANE PROTEIN"/>
    <property type="match status" value="1"/>
</dbReference>
<dbReference type="eggNOG" id="COG0577">
    <property type="taxonomic scope" value="Bacteria"/>
</dbReference>
<dbReference type="Pfam" id="PF02687">
    <property type="entry name" value="FtsX"/>
    <property type="match status" value="1"/>
</dbReference>
<feature type="transmembrane region" description="Helical" evidence="6">
    <location>
        <begin position="388"/>
        <end position="409"/>
    </location>
</feature>
<dbReference type="OrthoDB" id="9784014at2"/>
<dbReference type="STRING" id="1280954.HPO_10120"/>
<comment type="subcellular location">
    <subcellularLocation>
        <location evidence="1">Cell membrane</location>
        <topology evidence="1">Multi-pass membrane protein</topology>
    </subcellularLocation>
</comment>
<dbReference type="PATRIC" id="fig|1280954.3.peg.2049"/>